<dbReference type="Proteomes" id="UP000292957">
    <property type="component" value="Unassembled WGS sequence"/>
</dbReference>
<dbReference type="AlphaFoldDB" id="A0A4Q9MS81"/>
<sequence length="122" mass="13513">MRRRCFIWLVSRLTNRLFAGFETVLGVVFYTTPGTFLSRIVALTARRYGNCQSIWPFPSSWNGSTLDPASPPTSARVSRLQHASLAVSTSGKRTICIELSGAPARGILHPLSFRYLPCPQTP</sequence>
<organism evidence="1">
    <name type="scientific">Dichomitus squalens</name>
    <dbReference type="NCBI Taxonomy" id="114155"/>
    <lineage>
        <taxon>Eukaryota</taxon>
        <taxon>Fungi</taxon>
        <taxon>Dikarya</taxon>
        <taxon>Basidiomycota</taxon>
        <taxon>Agaricomycotina</taxon>
        <taxon>Agaricomycetes</taxon>
        <taxon>Polyporales</taxon>
        <taxon>Polyporaceae</taxon>
        <taxon>Dichomitus</taxon>
    </lineage>
</organism>
<protein>
    <submittedName>
        <fullName evidence="1">Uncharacterized protein</fullName>
    </submittedName>
</protein>
<proteinExistence type="predicted"/>
<gene>
    <name evidence="1" type="ORF">BD311DRAFT_755332</name>
</gene>
<dbReference type="EMBL" id="ML143408">
    <property type="protein sequence ID" value="TBU30117.1"/>
    <property type="molecule type" value="Genomic_DNA"/>
</dbReference>
<name>A0A4Q9MS81_9APHY</name>
<reference evidence="1" key="1">
    <citation type="submission" date="2019-01" db="EMBL/GenBank/DDBJ databases">
        <title>Draft genome sequences of three monokaryotic isolates of the white-rot basidiomycete fungus Dichomitus squalens.</title>
        <authorList>
            <consortium name="DOE Joint Genome Institute"/>
            <person name="Lopez S.C."/>
            <person name="Andreopoulos B."/>
            <person name="Pangilinan J."/>
            <person name="Lipzen A."/>
            <person name="Riley R."/>
            <person name="Ahrendt S."/>
            <person name="Ng V."/>
            <person name="Barry K."/>
            <person name="Daum C."/>
            <person name="Grigoriev I.V."/>
            <person name="Hilden K.S."/>
            <person name="Makela M.R."/>
            <person name="de Vries R.P."/>
        </authorList>
    </citation>
    <scope>NUCLEOTIDE SEQUENCE [LARGE SCALE GENOMIC DNA]</scope>
    <source>
        <strain evidence="1">OM18370.1</strain>
    </source>
</reference>
<evidence type="ECO:0000313" key="1">
    <source>
        <dbReference type="EMBL" id="TBU30117.1"/>
    </source>
</evidence>
<accession>A0A4Q9MS81</accession>